<proteinExistence type="predicted"/>
<dbReference type="RefSeq" id="WP_358472913.1">
    <property type="nucleotide sequence ID" value="NZ_JBEZAE010000020.1"/>
</dbReference>
<feature type="transmembrane region" description="Helical" evidence="1">
    <location>
        <begin position="79"/>
        <end position="97"/>
    </location>
</feature>
<evidence type="ECO:0000313" key="2">
    <source>
        <dbReference type="EMBL" id="MEU7073689.1"/>
    </source>
</evidence>
<keyword evidence="1" id="KW-0472">Membrane</keyword>
<organism evidence="2 3">
    <name type="scientific">Streptomyces narbonensis</name>
    <dbReference type="NCBI Taxonomy" id="67333"/>
    <lineage>
        <taxon>Bacteria</taxon>
        <taxon>Bacillati</taxon>
        <taxon>Actinomycetota</taxon>
        <taxon>Actinomycetes</taxon>
        <taxon>Kitasatosporales</taxon>
        <taxon>Streptomycetaceae</taxon>
        <taxon>Streptomyces</taxon>
    </lineage>
</organism>
<feature type="transmembrane region" description="Helical" evidence="1">
    <location>
        <begin position="103"/>
        <end position="120"/>
    </location>
</feature>
<accession>A0ABV3CG01</accession>
<sequence length="129" mass="13491">MISQGWRAGIGAAGAVAFCWGVAGAVHLGFEHQGSNGRGANYYGLPEDGWGYEIALLAGFIVSVYSAPGLLRRAEWWPSMSLSAGAGAGVVAVLSLGQEPRHWVAAALLWATGLAAPLVNRSWGRHHPL</sequence>
<evidence type="ECO:0000256" key="1">
    <source>
        <dbReference type="SAM" id="Phobius"/>
    </source>
</evidence>
<reference evidence="2 3" key="1">
    <citation type="submission" date="2024-06" db="EMBL/GenBank/DDBJ databases">
        <title>The Natural Products Discovery Center: Release of the First 8490 Sequenced Strains for Exploring Actinobacteria Biosynthetic Diversity.</title>
        <authorList>
            <person name="Kalkreuter E."/>
            <person name="Kautsar S.A."/>
            <person name="Yang D."/>
            <person name="Bader C.D."/>
            <person name="Teijaro C.N."/>
            <person name="Fluegel L."/>
            <person name="Davis C.M."/>
            <person name="Simpson J.R."/>
            <person name="Lauterbach L."/>
            <person name="Steele A.D."/>
            <person name="Gui C."/>
            <person name="Meng S."/>
            <person name="Li G."/>
            <person name="Viehrig K."/>
            <person name="Ye F."/>
            <person name="Su P."/>
            <person name="Kiefer A.F."/>
            <person name="Nichols A."/>
            <person name="Cepeda A.J."/>
            <person name="Yan W."/>
            <person name="Fan B."/>
            <person name="Jiang Y."/>
            <person name="Adhikari A."/>
            <person name="Zheng C.-J."/>
            <person name="Schuster L."/>
            <person name="Cowan T.M."/>
            <person name="Smanski M.J."/>
            <person name="Chevrette M.G."/>
            <person name="De Carvalho L.P.S."/>
            <person name="Shen B."/>
        </authorList>
    </citation>
    <scope>NUCLEOTIDE SEQUENCE [LARGE SCALE GENOMIC DNA]</scope>
    <source>
        <strain evidence="2 3">NPDC045974</strain>
    </source>
</reference>
<dbReference type="EMBL" id="JBEZAE010000020">
    <property type="protein sequence ID" value="MEU7073689.1"/>
    <property type="molecule type" value="Genomic_DNA"/>
</dbReference>
<protein>
    <recommendedName>
        <fullName evidence="4">Integral membrane protein</fullName>
    </recommendedName>
</protein>
<comment type="caution">
    <text evidence="2">The sequence shown here is derived from an EMBL/GenBank/DDBJ whole genome shotgun (WGS) entry which is preliminary data.</text>
</comment>
<keyword evidence="3" id="KW-1185">Reference proteome</keyword>
<dbReference type="Proteomes" id="UP001551329">
    <property type="component" value="Unassembled WGS sequence"/>
</dbReference>
<evidence type="ECO:0000313" key="3">
    <source>
        <dbReference type="Proteomes" id="UP001551329"/>
    </source>
</evidence>
<gene>
    <name evidence="2" type="ORF">AB0A88_26595</name>
</gene>
<name>A0ABV3CG01_9ACTN</name>
<feature type="transmembrane region" description="Helical" evidence="1">
    <location>
        <begin position="12"/>
        <end position="30"/>
    </location>
</feature>
<keyword evidence="1" id="KW-1133">Transmembrane helix</keyword>
<keyword evidence="1" id="KW-0812">Transmembrane</keyword>
<feature type="transmembrane region" description="Helical" evidence="1">
    <location>
        <begin position="50"/>
        <end position="67"/>
    </location>
</feature>
<evidence type="ECO:0008006" key="4">
    <source>
        <dbReference type="Google" id="ProtNLM"/>
    </source>
</evidence>